<protein>
    <submittedName>
        <fullName evidence="1">Uncharacterized protein</fullName>
    </submittedName>
</protein>
<name>A0A4U6WJM1_SETVI</name>
<gene>
    <name evidence="1" type="ORF">SEVIR_1G364750v2</name>
</gene>
<sequence>MLTRGCRCSQLATSQDCACGLGCWLTPTW</sequence>
<dbReference type="AlphaFoldDB" id="A0A4U6WJM1"/>
<dbReference type="Proteomes" id="UP000298652">
    <property type="component" value="Chromosome 1"/>
</dbReference>
<evidence type="ECO:0000313" key="2">
    <source>
        <dbReference type="Proteomes" id="UP000298652"/>
    </source>
</evidence>
<proteinExistence type="predicted"/>
<accession>A0A4U6WJM1</accession>
<dbReference type="EMBL" id="CM016552">
    <property type="protein sequence ID" value="TKW42153.1"/>
    <property type="molecule type" value="Genomic_DNA"/>
</dbReference>
<reference evidence="1" key="1">
    <citation type="submission" date="2019-03" db="EMBL/GenBank/DDBJ databases">
        <title>WGS assembly of Setaria viridis.</title>
        <authorList>
            <person name="Huang P."/>
            <person name="Jenkins J."/>
            <person name="Grimwood J."/>
            <person name="Barry K."/>
            <person name="Healey A."/>
            <person name="Mamidi S."/>
            <person name="Sreedasyam A."/>
            <person name="Shu S."/>
            <person name="Feldman M."/>
            <person name="Wu J."/>
            <person name="Yu Y."/>
            <person name="Chen C."/>
            <person name="Johnson J."/>
            <person name="Rokhsar D."/>
            <person name="Baxter I."/>
            <person name="Schmutz J."/>
            <person name="Brutnell T."/>
            <person name="Kellogg E."/>
        </authorList>
    </citation>
    <scope>NUCLEOTIDE SEQUENCE [LARGE SCALE GENOMIC DNA]</scope>
</reference>
<dbReference type="Gramene" id="TKW42153">
    <property type="protein sequence ID" value="TKW42153"/>
    <property type="gene ID" value="SEVIR_1G364750v2"/>
</dbReference>
<keyword evidence="2" id="KW-1185">Reference proteome</keyword>
<evidence type="ECO:0000313" key="1">
    <source>
        <dbReference type="EMBL" id="TKW42153.1"/>
    </source>
</evidence>
<organism evidence="1 2">
    <name type="scientific">Setaria viridis</name>
    <name type="common">Green bristlegrass</name>
    <name type="synonym">Setaria italica subsp. viridis</name>
    <dbReference type="NCBI Taxonomy" id="4556"/>
    <lineage>
        <taxon>Eukaryota</taxon>
        <taxon>Viridiplantae</taxon>
        <taxon>Streptophyta</taxon>
        <taxon>Embryophyta</taxon>
        <taxon>Tracheophyta</taxon>
        <taxon>Spermatophyta</taxon>
        <taxon>Magnoliopsida</taxon>
        <taxon>Liliopsida</taxon>
        <taxon>Poales</taxon>
        <taxon>Poaceae</taxon>
        <taxon>PACMAD clade</taxon>
        <taxon>Panicoideae</taxon>
        <taxon>Panicodae</taxon>
        <taxon>Paniceae</taxon>
        <taxon>Cenchrinae</taxon>
        <taxon>Setaria</taxon>
    </lineage>
</organism>